<gene>
    <name evidence="1" type="ORF">Tco_1054967</name>
</gene>
<sequence length="377" mass="42161">MGVRRMHIRDSFVTDNVLLSMGFKEVLVLLELCMSASMLSNIYTIDEAYSTTVSVKTIVWDYLILLASCFKIGAIYQELDVDSELMDAYDWDICCDVVTLGFKIDAVMYVFMLLNNFIATAYFSENVSTASIVRCWTTDAVWISDRTVLSQQFILIGYMAIILRFIEDIPSPPLPLPSPPTSSPTYTEAPLGYKAVRIRLRAASPSTHHPLEIPSPPLLLPSTTQRDDLPKAEMSLRKRARFTAPTSRFEIRESSSTVAARQVGHTLAHTVDCRFIDTMDASIRAAKSRAMTAVGWSMTELQILLLLRGMMLRRFICVAWSHSKSRIQAMEAQIRALQRDVDKMPPKKRTATTTTTTPMTDAQIKALIAQGVADALA</sequence>
<comment type="caution">
    <text evidence="1">The sequence shown here is derived from an EMBL/GenBank/DDBJ whole genome shotgun (WGS) entry which is preliminary data.</text>
</comment>
<reference evidence="1" key="2">
    <citation type="submission" date="2022-01" db="EMBL/GenBank/DDBJ databases">
        <authorList>
            <person name="Yamashiro T."/>
            <person name="Shiraishi A."/>
            <person name="Satake H."/>
            <person name="Nakayama K."/>
        </authorList>
    </citation>
    <scope>NUCLEOTIDE SEQUENCE</scope>
</reference>
<evidence type="ECO:0000313" key="1">
    <source>
        <dbReference type="EMBL" id="GJT80625.1"/>
    </source>
</evidence>
<reference evidence="1" key="1">
    <citation type="journal article" date="2022" name="Int. J. Mol. Sci.">
        <title>Draft Genome of Tanacetum Coccineum: Genomic Comparison of Closely Related Tanacetum-Family Plants.</title>
        <authorList>
            <person name="Yamashiro T."/>
            <person name="Shiraishi A."/>
            <person name="Nakayama K."/>
            <person name="Satake H."/>
        </authorList>
    </citation>
    <scope>NUCLEOTIDE SEQUENCE</scope>
</reference>
<protein>
    <submittedName>
        <fullName evidence="1">Uncharacterized protein</fullName>
    </submittedName>
</protein>
<dbReference type="Proteomes" id="UP001151760">
    <property type="component" value="Unassembled WGS sequence"/>
</dbReference>
<feature type="non-terminal residue" evidence="1">
    <location>
        <position position="377"/>
    </location>
</feature>
<keyword evidence="2" id="KW-1185">Reference proteome</keyword>
<name>A0ABQ5GZS3_9ASTR</name>
<accession>A0ABQ5GZS3</accession>
<evidence type="ECO:0000313" key="2">
    <source>
        <dbReference type="Proteomes" id="UP001151760"/>
    </source>
</evidence>
<dbReference type="EMBL" id="BQNB010019010">
    <property type="protein sequence ID" value="GJT80625.1"/>
    <property type="molecule type" value="Genomic_DNA"/>
</dbReference>
<proteinExistence type="predicted"/>
<organism evidence="1 2">
    <name type="scientific">Tanacetum coccineum</name>
    <dbReference type="NCBI Taxonomy" id="301880"/>
    <lineage>
        <taxon>Eukaryota</taxon>
        <taxon>Viridiplantae</taxon>
        <taxon>Streptophyta</taxon>
        <taxon>Embryophyta</taxon>
        <taxon>Tracheophyta</taxon>
        <taxon>Spermatophyta</taxon>
        <taxon>Magnoliopsida</taxon>
        <taxon>eudicotyledons</taxon>
        <taxon>Gunneridae</taxon>
        <taxon>Pentapetalae</taxon>
        <taxon>asterids</taxon>
        <taxon>campanulids</taxon>
        <taxon>Asterales</taxon>
        <taxon>Asteraceae</taxon>
        <taxon>Asteroideae</taxon>
        <taxon>Anthemideae</taxon>
        <taxon>Anthemidinae</taxon>
        <taxon>Tanacetum</taxon>
    </lineage>
</organism>